<dbReference type="InterPro" id="IPR017441">
    <property type="entry name" value="Protein_kinase_ATP_BS"/>
</dbReference>
<dbReference type="VEuPathDB" id="AmoebaDB:ACA1_255680"/>
<dbReference type="Gene3D" id="1.10.510.10">
    <property type="entry name" value="Transferase(Phosphotransferase) domain 1"/>
    <property type="match status" value="2"/>
</dbReference>
<dbReference type="Pfam" id="PF00069">
    <property type="entry name" value="Pkinase"/>
    <property type="match status" value="2"/>
</dbReference>
<dbReference type="RefSeq" id="XP_004367703.1">
    <property type="nucleotide sequence ID" value="XM_004367646.1"/>
</dbReference>
<dbReference type="PROSITE" id="PS00108">
    <property type="entry name" value="PROTEIN_KINASE_ST"/>
    <property type="match status" value="1"/>
</dbReference>
<dbReference type="PANTHER" id="PTHR24346:SF75">
    <property type="entry name" value="AURORA KINASE"/>
    <property type="match status" value="1"/>
</dbReference>
<organism evidence="7 8">
    <name type="scientific">Acanthamoeba castellanii (strain ATCC 30010 / Neff)</name>
    <dbReference type="NCBI Taxonomy" id="1257118"/>
    <lineage>
        <taxon>Eukaryota</taxon>
        <taxon>Amoebozoa</taxon>
        <taxon>Discosea</taxon>
        <taxon>Longamoebia</taxon>
        <taxon>Centramoebida</taxon>
        <taxon>Acanthamoebidae</taxon>
        <taxon>Acanthamoeba</taxon>
    </lineage>
</organism>
<protein>
    <submittedName>
        <fullName evidence="7">Protein kinase domain containing protein</fullName>
    </submittedName>
</protein>
<dbReference type="OrthoDB" id="193931at2759"/>
<comment type="similarity">
    <text evidence="4">Belongs to the protein kinase superfamily.</text>
</comment>
<dbReference type="InterPro" id="IPR011009">
    <property type="entry name" value="Kinase-like_dom_sf"/>
</dbReference>
<feature type="domain" description="Protein kinase" evidence="6">
    <location>
        <begin position="8"/>
        <end position="349"/>
    </location>
</feature>
<reference evidence="7 8" key="1">
    <citation type="journal article" date="2013" name="Genome Biol.">
        <title>Genome of Acanthamoeba castellanii highlights extensive lateral gene transfer and early evolution of tyrosine kinase signaling.</title>
        <authorList>
            <person name="Clarke M."/>
            <person name="Lohan A.J."/>
            <person name="Liu B."/>
            <person name="Lagkouvardos I."/>
            <person name="Roy S."/>
            <person name="Zafar N."/>
            <person name="Bertelli C."/>
            <person name="Schilde C."/>
            <person name="Kianianmomeni A."/>
            <person name="Burglin T.R."/>
            <person name="Frech C."/>
            <person name="Turcotte B."/>
            <person name="Kopec K.O."/>
            <person name="Synnott J.M."/>
            <person name="Choo C."/>
            <person name="Paponov I."/>
            <person name="Finkler A."/>
            <person name="Soon Heng Tan C."/>
            <person name="Hutchins A.P."/>
            <person name="Weinmeier T."/>
            <person name="Rattei T."/>
            <person name="Chu J.S."/>
            <person name="Gimenez G."/>
            <person name="Irimia M."/>
            <person name="Rigden D.J."/>
            <person name="Fitzpatrick D.A."/>
            <person name="Lorenzo-Morales J."/>
            <person name="Bateman A."/>
            <person name="Chiu C.H."/>
            <person name="Tang P."/>
            <person name="Hegemann P."/>
            <person name="Fromm H."/>
            <person name="Raoult D."/>
            <person name="Greub G."/>
            <person name="Miranda-Saavedra D."/>
            <person name="Chen N."/>
            <person name="Nash P."/>
            <person name="Ginger M.L."/>
            <person name="Horn M."/>
            <person name="Schaap P."/>
            <person name="Caler L."/>
            <person name="Loftus B."/>
        </authorList>
    </citation>
    <scope>NUCLEOTIDE SEQUENCE [LARGE SCALE GENOMIC DNA]</scope>
    <source>
        <strain evidence="7 8">Neff</strain>
    </source>
</reference>
<dbReference type="GeneID" id="14923385"/>
<dbReference type="PANTHER" id="PTHR24346">
    <property type="entry name" value="MAP/MICROTUBULE AFFINITY-REGULATING KINASE"/>
    <property type="match status" value="1"/>
</dbReference>
<dbReference type="PROSITE" id="PS00107">
    <property type="entry name" value="PROTEIN_KINASE_ATP"/>
    <property type="match status" value="1"/>
</dbReference>
<dbReference type="InterPro" id="IPR000719">
    <property type="entry name" value="Prot_kinase_dom"/>
</dbReference>
<sequence>MMMSLEGLSLQGVLGQGTFGEVREAVHRATGRKLAVKIIEKARLNRKRRDRIQQEVDHLTRLADHDGICRLYQAAQDDRCVYLLLEHMNGGDLFDFVQRRGGPLDERREVRPLFRQLCEAVRHCHARGVVHSDIKLENLMLTIPPSAMPHHHHHHDAAGDDEEDDNGRCEMDDSRGEETDDEDEDEPTTTTSTTTRRRDSTKRRPSQEQEAEEAEEGGGGELLPAGARVKLIDFGLACRVERPGQLLATFSGTEQYAAPEMLEGRAYDGFKTDAYALGVVLYLLLTGAYPFSPDDVEAQFDEQTSPGFLASLPFPPHVSADARDLVWSLLRPDPRKRLSLDGALLHPFLHLVPEGAHAHTQATSRSTTTTTTADAESDTTGDSEREEEEREDDDDDDDVHREELQAAAVLACLDSDDMSLGY</sequence>
<feature type="compositionally biased region" description="Acidic residues" evidence="5">
    <location>
        <begin position="375"/>
        <end position="397"/>
    </location>
</feature>
<feature type="compositionally biased region" description="Acidic residues" evidence="5">
    <location>
        <begin position="209"/>
        <end position="218"/>
    </location>
</feature>
<keyword evidence="7" id="KW-0808">Transferase</keyword>
<feature type="compositionally biased region" description="Basic and acidic residues" evidence="5">
    <location>
        <begin position="166"/>
        <end position="177"/>
    </location>
</feature>
<feature type="binding site" evidence="3">
    <location>
        <position position="37"/>
    </location>
    <ligand>
        <name>ATP</name>
        <dbReference type="ChEBI" id="CHEBI:30616"/>
    </ligand>
</feature>
<dbReference type="SUPFAM" id="SSF56112">
    <property type="entry name" value="Protein kinase-like (PK-like)"/>
    <property type="match status" value="1"/>
</dbReference>
<evidence type="ECO:0000256" key="3">
    <source>
        <dbReference type="PROSITE-ProRule" id="PRU10141"/>
    </source>
</evidence>
<feature type="compositionally biased region" description="Acidic residues" evidence="5">
    <location>
        <begin position="178"/>
        <end position="187"/>
    </location>
</feature>
<feature type="region of interest" description="Disordered" evidence="5">
    <location>
        <begin position="145"/>
        <end position="222"/>
    </location>
</feature>
<evidence type="ECO:0000259" key="6">
    <source>
        <dbReference type="PROSITE" id="PS50011"/>
    </source>
</evidence>
<dbReference type="GO" id="GO:0005737">
    <property type="term" value="C:cytoplasm"/>
    <property type="evidence" value="ECO:0007669"/>
    <property type="project" value="TreeGrafter"/>
</dbReference>
<dbReference type="GO" id="GO:0005524">
    <property type="term" value="F:ATP binding"/>
    <property type="evidence" value="ECO:0007669"/>
    <property type="project" value="UniProtKB-UniRule"/>
</dbReference>
<feature type="region of interest" description="Disordered" evidence="5">
    <location>
        <begin position="356"/>
        <end position="403"/>
    </location>
</feature>
<feature type="compositionally biased region" description="Low complexity" evidence="5">
    <location>
        <begin position="358"/>
        <end position="374"/>
    </location>
</feature>
<evidence type="ECO:0000313" key="7">
    <source>
        <dbReference type="EMBL" id="ELR22447.1"/>
    </source>
</evidence>
<dbReference type="KEGG" id="acan:ACA1_255680"/>
<keyword evidence="2 3" id="KW-0067">ATP-binding</keyword>
<dbReference type="AlphaFoldDB" id="L8HB14"/>
<dbReference type="EMBL" id="KB007885">
    <property type="protein sequence ID" value="ELR22447.1"/>
    <property type="molecule type" value="Genomic_DNA"/>
</dbReference>
<keyword evidence="8" id="KW-1185">Reference proteome</keyword>
<dbReference type="STRING" id="1257118.L8HB14"/>
<dbReference type="PROSITE" id="PS50011">
    <property type="entry name" value="PROTEIN_KINASE_DOM"/>
    <property type="match status" value="1"/>
</dbReference>
<evidence type="ECO:0000256" key="5">
    <source>
        <dbReference type="SAM" id="MobiDB-lite"/>
    </source>
</evidence>
<dbReference type="GO" id="GO:0035556">
    <property type="term" value="P:intracellular signal transduction"/>
    <property type="evidence" value="ECO:0007669"/>
    <property type="project" value="TreeGrafter"/>
</dbReference>
<keyword evidence="7" id="KW-0418">Kinase</keyword>
<keyword evidence="1 3" id="KW-0547">Nucleotide-binding</keyword>
<gene>
    <name evidence="7" type="ORF">ACA1_255680</name>
</gene>
<evidence type="ECO:0000313" key="8">
    <source>
        <dbReference type="Proteomes" id="UP000011083"/>
    </source>
</evidence>
<dbReference type="InterPro" id="IPR008271">
    <property type="entry name" value="Ser/Thr_kinase_AS"/>
</dbReference>
<name>L8HB14_ACACF</name>
<evidence type="ECO:0000256" key="4">
    <source>
        <dbReference type="RuleBase" id="RU000304"/>
    </source>
</evidence>
<dbReference type="GO" id="GO:0004674">
    <property type="term" value="F:protein serine/threonine kinase activity"/>
    <property type="evidence" value="ECO:0007669"/>
    <property type="project" value="UniProtKB-KW"/>
</dbReference>
<proteinExistence type="inferred from homology"/>
<dbReference type="SMART" id="SM00220">
    <property type="entry name" value="S_TKc"/>
    <property type="match status" value="1"/>
</dbReference>
<keyword evidence="4" id="KW-0723">Serine/threonine-protein kinase</keyword>
<dbReference type="Proteomes" id="UP000011083">
    <property type="component" value="Unassembled WGS sequence"/>
</dbReference>
<evidence type="ECO:0000256" key="1">
    <source>
        <dbReference type="ARBA" id="ARBA00022741"/>
    </source>
</evidence>
<evidence type="ECO:0000256" key="2">
    <source>
        <dbReference type="ARBA" id="ARBA00022840"/>
    </source>
</evidence>
<accession>L8HB14</accession>